<dbReference type="EMBL" id="NOVD01000059">
    <property type="protein sequence ID" value="PCK22974.1"/>
    <property type="molecule type" value="Genomic_DNA"/>
</dbReference>
<gene>
    <name evidence="1" type="ORF">CHR55_31105</name>
</gene>
<name>A0A2A5J070_RHOSG</name>
<evidence type="ECO:0000313" key="1">
    <source>
        <dbReference type="EMBL" id="PCK22974.1"/>
    </source>
</evidence>
<dbReference type="AlphaFoldDB" id="A0A2A5J070"/>
<evidence type="ECO:0000313" key="2">
    <source>
        <dbReference type="Proteomes" id="UP000230886"/>
    </source>
</evidence>
<accession>A0A2A5J070</accession>
<protein>
    <recommendedName>
        <fullName evidence="3">CRISPR-associated protein Cas6 C-terminal domain-containing protein</fullName>
    </recommendedName>
</protein>
<organism evidence="1 2">
    <name type="scientific">Rhodococcus qingshengii</name>
    <dbReference type="NCBI Taxonomy" id="334542"/>
    <lineage>
        <taxon>Bacteria</taxon>
        <taxon>Bacillati</taxon>
        <taxon>Actinomycetota</taxon>
        <taxon>Actinomycetes</taxon>
        <taxon>Mycobacteriales</taxon>
        <taxon>Nocardiaceae</taxon>
        <taxon>Rhodococcus</taxon>
        <taxon>Rhodococcus erythropolis group</taxon>
    </lineage>
</organism>
<sequence>MAGYRVWVQRWVVEFSGDGALLQPRLRWSQYLPVGLSLLGEFEGSHHGVVKPHTVRSISVDRRASLMTATVCWLSDRYDAPVDPISLVGRRFAFGGSALRCVATTLAADVDQRDLLGEVFLDPLLPDPVGSIVDPVVEFRVRSASPWVFATGDPATEFHPGRLAARLARRWNEMLVWRPDSTPGDRGAATEDSVPLEVIDELTECTSAVSMSRFSVSEQRLTFDPNRRQTRTRPAVEVDAVIRCSAGSITTLLWFQTLMRFAVWSGVATRTTSGLGQVDIDQVRRLSDLPHAVVPEWEIW</sequence>
<dbReference type="Proteomes" id="UP000230886">
    <property type="component" value="Unassembled WGS sequence"/>
</dbReference>
<comment type="caution">
    <text evidence="1">The sequence shown here is derived from an EMBL/GenBank/DDBJ whole genome shotgun (WGS) entry which is preliminary data.</text>
</comment>
<evidence type="ECO:0008006" key="3">
    <source>
        <dbReference type="Google" id="ProtNLM"/>
    </source>
</evidence>
<proteinExistence type="predicted"/>
<dbReference type="Gene3D" id="3.30.70.1900">
    <property type="match status" value="1"/>
</dbReference>
<reference evidence="1 2" key="1">
    <citation type="submission" date="2017-07" db="EMBL/GenBank/DDBJ databases">
        <title>Draft sequence of Rhodococcus enclensis 23b-28.</title>
        <authorList>
            <person name="Besaury L."/>
            <person name="Sancelme M."/>
            <person name="Amato P."/>
            <person name="Lallement A."/>
            <person name="Delort A.-M."/>
        </authorList>
    </citation>
    <scope>NUCLEOTIDE SEQUENCE [LARGE SCALE GENOMIC DNA]</scope>
    <source>
        <strain evidence="1 2">23b-28</strain>
    </source>
</reference>